<dbReference type="Gene3D" id="3.30.230.10">
    <property type="match status" value="1"/>
</dbReference>
<dbReference type="PANTHER" id="PTHR43718">
    <property type="entry name" value="LON PROTEASE"/>
    <property type="match status" value="1"/>
</dbReference>
<dbReference type="GO" id="GO:0005524">
    <property type="term" value="F:ATP binding"/>
    <property type="evidence" value="ECO:0007669"/>
    <property type="project" value="InterPro"/>
</dbReference>
<dbReference type="GO" id="GO:0004176">
    <property type="term" value="F:ATP-dependent peptidase activity"/>
    <property type="evidence" value="ECO:0007669"/>
    <property type="project" value="InterPro"/>
</dbReference>
<comment type="caution">
    <text evidence="2">The sequence shown here is derived from an EMBL/GenBank/DDBJ whole genome shotgun (WGS) entry which is preliminary data.</text>
</comment>
<dbReference type="InterPro" id="IPR008269">
    <property type="entry name" value="Lon_proteolytic"/>
</dbReference>
<dbReference type="AlphaFoldDB" id="A0A6V7TMR0"/>
<dbReference type="PRINTS" id="PR00830">
    <property type="entry name" value="ENDOLAPTASE"/>
</dbReference>
<dbReference type="SUPFAM" id="SSF54211">
    <property type="entry name" value="Ribosomal protein S5 domain 2-like"/>
    <property type="match status" value="1"/>
</dbReference>
<dbReference type="EMBL" id="CAJEWN010000005">
    <property type="protein sequence ID" value="CAD2126535.1"/>
    <property type="molecule type" value="Genomic_DNA"/>
</dbReference>
<accession>A0A6V7TMR0</accession>
<dbReference type="OrthoDB" id="2411602at2759"/>
<dbReference type="InterPro" id="IPR014721">
    <property type="entry name" value="Ribsml_uS5_D2-typ_fold_subgr"/>
</dbReference>
<dbReference type="InterPro" id="IPR020568">
    <property type="entry name" value="Ribosomal_Su5_D2-typ_SF"/>
</dbReference>
<dbReference type="GO" id="GO:0004252">
    <property type="term" value="F:serine-type endopeptidase activity"/>
    <property type="evidence" value="ECO:0007669"/>
    <property type="project" value="InterPro"/>
</dbReference>
<reference evidence="2 3" key="1">
    <citation type="submission" date="2020-08" db="EMBL/GenBank/DDBJ databases">
        <authorList>
            <person name="Koutsovoulos G."/>
            <person name="Danchin GJ E."/>
        </authorList>
    </citation>
    <scope>NUCLEOTIDE SEQUENCE [LARGE SCALE GENOMIC DNA]</scope>
</reference>
<dbReference type="InterPro" id="IPR027065">
    <property type="entry name" value="Lon_Prtase"/>
</dbReference>
<proteinExistence type="predicted"/>
<evidence type="ECO:0000259" key="1">
    <source>
        <dbReference type="Pfam" id="PF05362"/>
    </source>
</evidence>
<evidence type="ECO:0000313" key="3">
    <source>
        <dbReference type="Proteomes" id="UP000580250"/>
    </source>
</evidence>
<dbReference type="Pfam" id="PF05362">
    <property type="entry name" value="Lon_C"/>
    <property type="match status" value="1"/>
</dbReference>
<dbReference type="PANTHER" id="PTHR43718:SF2">
    <property type="entry name" value="LON PROTEASE HOMOLOG, MITOCHONDRIAL"/>
    <property type="match status" value="1"/>
</dbReference>
<sequence length="197" mass="22396">MFPILTIEEFPITRQETVDGRLRTITKQFFQGGVFVVAGLSFFKHDNFLVYADDPILKYTSDTVKVYVSQLCKKKSININWKNALFYIDPHRKLTGPGCGVSFVIALLSIILGKKPPNDLAATGQITFDGTLKKIGGLKWKLMAAKSIGRTRIILPEENREDFYKLNEEERCNITPLFCSKFDDVFNYIFPDALNIS</sequence>
<gene>
    <name evidence="2" type="ORF">MENT_LOCUS1532</name>
</gene>
<dbReference type="Proteomes" id="UP000580250">
    <property type="component" value="Unassembled WGS sequence"/>
</dbReference>
<dbReference type="GO" id="GO:0006515">
    <property type="term" value="P:protein quality control for misfolded or incompletely synthesized proteins"/>
    <property type="evidence" value="ECO:0007669"/>
    <property type="project" value="TreeGrafter"/>
</dbReference>
<name>A0A6V7TMR0_MELEN</name>
<protein>
    <recommendedName>
        <fullName evidence="1">Lon proteolytic domain-containing protein</fullName>
    </recommendedName>
</protein>
<organism evidence="2 3">
    <name type="scientific">Meloidogyne enterolobii</name>
    <name type="common">Root-knot nematode worm</name>
    <name type="synonym">Meloidogyne mayaguensis</name>
    <dbReference type="NCBI Taxonomy" id="390850"/>
    <lineage>
        <taxon>Eukaryota</taxon>
        <taxon>Metazoa</taxon>
        <taxon>Ecdysozoa</taxon>
        <taxon>Nematoda</taxon>
        <taxon>Chromadorea</taxon>
        <taxon>Rhabditida</taxon>
        <taxon>Tylenchina</taxon>
        <taxon>Tylenchomorpha</taxon>
        <taxon>Tylenchoidea</taxon>
        <taxon>Meloidogynidae</taxon>
        <taxon>Meloidogyninae</taxon>
        <taxon>Meloidogyne</taxon>
    </lineage>
</organism>
<evidence type="ECO:0000313" key="2">
    <source>
        <dbReference type="EMBL" id="CAD2126535.1"/>
    </source>
</evidence>
<feature type="domain" description="Lon proteolytic" evidence="1">
    <location>
        <begin position="96"/>
        <end position="189"/>
    </location>
</feature>